<evidence type="ECO:0000313" key="3">
    <source>
        <dbReference type="Proteomes" id="UP000314294"/>
    </source>
</evidence>
<dbReference type="EMBL" id="SRLO01000024">
    <property type="protein sequence ID" value="TNN84932.1"/>
    <property type="molecule type" value="Genomic_DNA"/>
</dbReference>
<protein>
    <submittedName>
        <fullName evidence="2">Uncharacterized protein</fullName>
    </submittedName>
</protein>
<comment type="caution">
    <text evidence="2">The sequence shown here is derived from an EMBL/GenBank/DDBJ whole genome shotgun (WGS) entry which is preliminary data.</text>
</comment>
<sequence length="213" mass="24323">MAPLITNRPARRRKHAEHLTMMAVTRIVDQIASASSWPPGRGGLNPVASRHTTPPGGGEPLSVGERSCYNVYLVSLDLCKKRRLNSLARIWKVPVRKKRPPFCKVKSWQKKRKRARQLKMMDRIMRAWTAWIHSTTMHNSPVILTPSMIQQERLQYCIVTRVSPLLFPRSEDRVSPIDAADRSGIPINRTNDPRDLRLLHRVPLHVAVPVADL</sequence>
<dbReference type="Proteomes" id="UP000314294">
    <property type="component" value="Unassembled WGS sequence"/>
</dbReference>
<proteinExistence type="predicted"/>
<keyword evidence="3" id="KW-1185">Reference proteome</keyword>
<evidence type="ECO:0000313" key="2">
    <source>
        <dbReference type="EMBL" id="TNN84932.1"/>
    </source>
</evidence>
<feature type="region of interest" description="Disordered" evidence="1">
    <location>
        <begin position="37"/>
        <end position="59"/>
    </location>
</feature>
<gene>
    <name evidence="2" type="ORF">EYF80_004977</name>
</gene>
<accession>A0A4Z2J608</accession>
<name>A0A4Z2J608_9TELE</name>
<reference evidence="2 3" key="1">
    <citation type="submission" date="2019-03" db="EMBL/GenBank/DDBJ databases">
        <title>First draft genome of Liparis tanakae, snailfish: a comprehensive survey of snailfish specific genes.</title>
        <authorList>
            <person name="Kim W."/>
            <person name="Song I."/>
            <person name="Jeong J.-H."/>
            <person name="Kim D."/>
            <person name="Kim S."/>
            <person name="Ryu S."/>
            <person name="Song J.Y."/>
            <person name="Lee S.K."/>
        </authorList>
    </citation>
    <scope>NUCLEOTIDE SEQUENCE [LARGE SCALE GENOMIC DNA]</scope>
    <source>
        <tissue evidence="2">Muscle</tissue>
    </source>
</reference>
<organism evidence="2 3">
    <name type="scientific">Liparis tanakae</name>
    <name type="common">Tanaka's snailfish</name>
    <dbReference type="NCBI Taxonomy" id="230148"/>
    <lineage>
        <taxon>Eukaryota</taxon>
        <taxon>Metazoa</taxon>
        <taxon>Chordata</taxon>
        <taxon>Craniata</taxon>
        <taxon>Vertebrata</taxon>
        <taxon>Euteleostomi</taxon>
        <taxon>Actinopterygii</taxon>
        <taxon>Neopterygii</taxon>
        <taxon>Teleostei</taxon>
        <taxon>Neoteleostei</taxon>
        <taxon>Acanthomorphata</taxon>
        <taxon>Eupercaria</taxon>
        <taxon>Perciformes</taxon>
        <taxon>Cottioidei</taxon>
        <taxon>Cottales</taxon>
        <taxon>Liparidae</taxon>
        <taxon>Liparis</taxon>
    </lineage>
</organism>
<evidence type="ECO:0000256" key="1">
    <source>
        <dbReference type="SAM" id="MobiDB-lite"/>
    </source>
</evidence>
<dbReference type="AlphaFoldDB" id="A0A4Z2J608"/>